<evidence type="ECO:0000313" key="6">
    <source>
        <dbReference type="Proteomes" id="UP000198242"/>
    </source>
</evidence>
<evidence type="ECO:0000256" key="1">
    <source>
        <dbReference type="ARBA" id="ARBA00008467"/>
    </source>
</evidence>
<dbReference type="InterPro" id="IPR014030">
    <property type="entry name" value="Ketoacyl_synth_N"/>
</dbReference>
<dbReference type="PANTHER" id="PTHR11712">
    <property type="entry name" value="POLYKETIDE SYNTHASE-RELATED"/>
    <property type="match status" value="1"/>
</dbReference>
<dbReference type="InterPro" id="IPR018201">
    <property type="entry name" value="Ketoacyl_synth_AS"/>
</dbReference>
<evidence type="ECO:0000256" key="3">
    <source>
        <dbReference type="RuleBase" id="RU003694"/>
    </source>
</evidence>
<dbReference type="InterPro" id="IPR016039">
    <property type="entry name" value="Thiolase-like"/>
</dbReference>
<reference evidence="6" key="1">
    <citation type="submission" date="2016-06" db="EMBL/GenBank/DDBJ databases">
        <authorList>
            <person name="Varghese N."/>
            <person name="Submissions Spin"/>
        </authorList>
    </citation>
    <scope>NUCLEOTIDE SEQUENCE [LARGE SCALE GENOMIC DNA]</scope>
    <source>
        <strain evidence="6">DSM 43909</strain>
    </source>
</reference>
<evidence type="ECO:0000259" key="4">
    <source>
        <dbReference type="PROSITE" id="PS52004"/>
    </source>
</evidence>
<dbReference type="Proteomes" id="UP000198242">
    <property type="component" value="Chromosome I"/>
</dbReference>
<sequence length="402" mass="42224">MNRRVVVTGLGPVSSIGIGIDAFTTALRAGRSGITPIASFDTTGFLTDRAGEVHEFEPHRMVTRLDPADWGRSSLFAAAAARLALADAQATDVPDRSDRFGVCMGTTSGESQVVERLTERWLAHGYPDTPQRLARQLPAGRVAEAVSRELGLTGTTLTVSTACSASNYALGYAFDAIATGEQDYMMVGGADSVCRWAHAGFYRLGALAAERCAPFDQDRAGVITAEGGVALFLESLDSARARGARVYCEVLGYGLTCDAKHPTAPDATSVARCMRLAHRDAGIKPDEVDFICAHGTATPANDSAEYEAVREVFGDRMPPMSSVKSMLGHTMGAASGFSALAGALAISAGFLAPTINHVTTDPAMPGLDVVPNEARPEQPRIVQVNGFAFGGNNAITILGRLA</sequence>
<evidence type="ECO:0000256" key="2">
    <source>
        <dbReference type="ARBA" id="ARBA00022679"/>
    </source>
</evidence>
<dbReference type="InterPro" id="IPR000794">
    <property type="entry name" value="Beta-ketoacyl_synthase"/>
</dbReference>
<organism evidence="5 6">
    <name type="scientific">Micromonospora viridifaciens</name>
    <dbReference type="NCBI Taxonomy" id="1881"/>
    <lineage>
        <taxon>Bacteria</taxon>
        <taxon>Bacillati</taxon>
        <taxon>Actinomycetota</taxon>
        <taxon>Actinomycetes</taxon>
        <taxon>Micromonosporales</taxon>
        <taxon>Micromonosporaceae</taxon>
        <taxon>Micromonospora</taxon>
    </lineage>
</organism>
<dbReference type="GO" id="GO:0006633">
    <property type="term" value="P:fatty acid biosynthetic process"/>
    <property type="evidence" value="ECO:0007669"/>
    <property type="project" value="InterPro"/>
</dbReference>
<dbReference type="InterPro" id="IPR020841">
    <property type="entry name" value="PKS_Beta-ketoAc_synthase_dom"/>
</dbReference>
<accession>A0A1C4X523</accession>
<feature type="domain" description="Ketosynthase family 3 (KS3)" evidence="4">
    <location>
        <begin position="2"/>
        <end position="400"/>
    </location>
</feature>
<dbReference type="EMBL" id="LT607411">
    <property type="protein sequence ID" value="SCF03569.1"/>
    <property type="molecule type" value="Genomic_DNA"/>
</dbReference>
<keyword evidence="2 3" id="KW-0808">Transferase</keyword>
<comment type="similarity">
    <text evidence="1 3">Belongs to the thiolase-like superfamily. Beta-ketoacyl-ACP synthases family.</text>
</comment>
<dbReference type="Gene3D" id="3.40.47.10">
    <property type="match status" value="1"/>
</dbReference>
<dbReference type="PANTHER" id="PTHR11712:SF336">
    <property type="entry name" value="3-OXOACYL-[ACYL-CARRIER-PROTEIN] SYNTHASE, MITOCHONDRIAL"/>
    <property type="match status" value="1"/>
</dbReference>
<dbReference type="Pfam" id="PF00109">
    <property type="entry name" value="ketoacyl-synt"/>
    <property type="match status" value="1"/>
</dbReference>
<protein>
    <submittedName>
        <fullName evidence="5">3-oxoacyl-[acyl-carrier-protein] synthase II</fullName>
    </submittedName>
</protein>
<dbReference type="AlphaFoldDB" id="A0A1C4X523"/>
<gene>
    <name evidence="5" type="ORF">GA0074695_3018</name>
</gene>
<dbReference type="PROSITE" id="PS00606">
    <property type="entry name" value="KS3_1"/>
    <property type="match status" value="1"/>
</dbReference>
<dbReference type="InterPro" id="IPR014031">
    <property type="entry name" value="Ketoacyl_synth_C"/>
</dbReference>
<dbReference type="SMART" id="SM00825">
    <property type="entry name" value="PKS_KS"/>
    <property type="match status" value="1"/>
</dbReference>
<dbReference type="OrthoDB" id="9808669at2"/>
<dbReference type="CDD" id="cd00834">
    <property type="entry name" value="KAS_I_II"/>
    <property type="match status" value="1"/>
</dbReference>
<dbReference type="RefSeq" id="WP_089006821.1">
    <property type="nucleotide sequence ID" value="NZ_LT607411.1"/>
</dbReference>
<dbReference type="Pfam" id="PF02801">
    <property type="entry name" value="Ketoacyl-synt_C"/>
    <property type="match status" value="1"/>
</dbReference>
<name>A0A1C4X523_MICVI</name>
<dbReference type="PROSITE" id="PS52004">
    <property type="entry name" value="KS3_2"/>
    <property type="match status" value="1"/>
</dbReference>
<keyword evidence="6" id="KW-1185">Reference proteome</keyword>
<evidence type="ECO:0000313" key="5">
    <source>
        <dbReference type="EMBL" id="SCF03569.1"/>
    </source>
</evidence>
<dbReference type="GO" id="GO:0004315">
    <property type="term" value="F:3-oxoacyl-[acyl-carrier-protein] synthase activity"/>
    <property type="evidence" value="ECO:0007669"/>
    <property type="project" value="InterPro"/>
</dbReference>
<proteinExistence type="inferred from homology"/>
<dbReference type="SUPFAM" id="SSF53901">
    <property type="entry name" value="Thiolase-like"/>
    <property type="match status" value="2"/>
</dbReference>